<dbReference type="InterPro" id="IPR032710">
    <property type="entry name" value="NTF2-like_dom_sf"/>
</dbReference>
<feature type="domain" description="YchJ-like middle NTF2-like" evidence="3">
    <location>
        <begin position="37"/>
        <end position="131"/>
    </location>
</feature>
<name>A0ABX1G4J0_9MICC</name>
<dbReference type="EMBL" id="JAAWVT010000004">
    <property type="protein sequence ID" value="NKG21160.1"/>
    <property type="molecule type" value="Genomic_DNA"/>
</dbReference>
<dbReference type="InterPro" id="IPR048469">
    <property type="entry name" value="YchJ-like_M"/>
</dbReference>
<comment type="similarity">
    <text evidence="1 2">Belongs to the UPF0225 family.</text>
</comment>
<evidence type="ECO:0000259" key="3">
    <source>
        <dbReference type="Pfam" id="PF17775"/>
    </source>
</evidence>
<evidence type="ECO:0000256" key="2">
    <source>
        <dbReference type="HAMAP-Rule" id="MF_00612"/>
    </source>
</evidence>
<proteinExistence type="inferred from homology"/>
<dbReference type="Gene3D" id="3.10.450.50">
    <property type="match status" value="1"/>
</dbReference>
<evidence type="ECO:0000313" key="4">
    <source>
        <dbReference type="EMBL" id="NKG21160.1"/>
    </source>
</evidence>
<keyword evidence="5" id="KW-1185">Reference proteome</keyword>
<dbReference type="RefSeq" id="WP_168151980.1">
    <property type="nucleotide sequence ID" value="NZ_JAAWVT010000004.1"/>
</dbReference>
<accession>A0ABX1G4J0</accession>
<sequence>MHKDTRCPCNSGETYSSCCGRYHQGFNDPEVPLWPGTAETLMRSRFSAFAANRPDYLLATWFQDTRPAELELDTDMVWRSLEIVNTEAGGPFDSTGVVEFIARYKQGKKTGAQHEVSSFVRANGRWYYLDAAD</sequence>
<dbReference type="SUPFAM" id="SSF54427">
    <property type="entry name" value="NTF2-like"/>
    <property type="match status" value="1"/>
</dbReference>
<reference evidence="4 5" key="1">
    <citation type="submission" date="2020-04" db="EMBL/GenBank/DDBJ databases">
        <title>Paeniglutamicibacter sp. ANT13_2, a novel actinomycete isolated from sediment in Antarctica.</title>
        <authorList>
            <person name="Sakdapetsiri C."/>
            <person name="Pinyakong O."/>
        </authorList>
    </citation>
    <scope>NUCLEOTIDE SEQUENCE [LARGE SCALE GENOMIC DNA]</scope>
    <source>
        <strain evidence="4 5">ANT13_2</strain>
    </source>
</reference>
<dbReference type="InterPro" id="IPR004027">
    <property type="entry name" value="SEC_C_motif"/>
</dbReference>
<protein>
    <recommendedName>
        <fullName evidence="2">UPF0225 protein HED64_10645</fullName>
    </recommendedName>
</protein>
<comment type="caution">
    <text evidence="4">The sequence shown here is derived from an EMBL/GenBank/DDBJ whole genome shotgun (WGS) entry which is preliminary data.</text>
</comment>
<dbReference type="Proteomes" id="UP000746595">
    <property type="component" value="Unassembled WGS sequence"/>
</dbReference>
<dbReference type="Pfam" id="PF17775">
    <property type="entry name" value="YchJ_M-like"/>
    <property type="match status" value="1"/>
</dbReference>
<evidence type="ECO:0000256" key="1">
    <source>
        <dbReference type="ARBA" id="ARBA00010839"/>
    </source>
</evidence>
<evidence type="ECO:0000313" key="5">
    <source>
        <dbReference type="Proteomes" id="UP000746595"/>
    </source>
</evidence>
<dbReference type="InterPro" id="IPR023006">
    <property type="entry name" value="YchJ-like"/>
</dbReference>
<dbReference type="Pfam" id="PF02810">
    <property type="entry name" value="SEC-C"/>
    <property type="match status" value="1"/>
</dbReference>
<organism evidence="4 5">
    <name type="scientific">Paeniglutamicibacter terrestris</name>
    <dbReference type="NCBI Taxonomy" id="2723403"/>
    <lineage>
        <taxon>Bacteria</taxon>
        <taxon>Bacillati</taxon>
        <taxon>Actinomycetota</taxon>
        <taxon>Actinomycetes</taxon>
        <taxon>Micrococcales</taxon>
        <taxon>Micrococcaceae</taxon>
        <taxon>Paeniglutamicibacter</taxon>
    </lineage>
</organism>
<gene>
    <name evidence="4" type="ORF">HED64_10645</name>
</gene>
<dbReference type="HAMAP" id="MF_00612">
    <property type="entry name" value="UPF0225"/>
    <property type="match status" value="1"/>
</dbReference>